<name>A0A0E0F539_9ORYZ</name>
<reference evidence="2" key="2">
    <citation type="submission" date="2018-05" db="EMBL/GenBank/DDBJ databases">
        <title>OmerRS3 (Oryza meridionalis Reference Sequence Version 3).</title>
        <authorList>
            <person name="Zhang J."/>
            <person name="Kudrna D."/>
            <person name="Lee S."/>
            <person name="Talag J."/>
            <person name="Welchert J."/>
            <person name="Wing R.A."/>
        </authorList>
    </citation>
    <scope>NUCLEOTIDE SEQUENCE [LARGE SCALE GENOMIC DNA]</scope>
    <source>
        <strain evidence="2">cv. OR44</strain>
    </source>
</reference>
<feature type="compositionally biased region" description="Basic and acidic residues" evidence="1">
    <location>
        <begin position="80"/>
        <end position="89"/>
    </location>
</feature>
<dbReference type="Proteomes" id="UP000008021">
    <property type="component" value="Chromosome 11"/>
</dbReference>
<evidence type="ECO:0000313" key="2">
    <source>
        <dbReference type="EnsemblPlants" id="OMERI11G09510.1"/>
    </source>
</evidence>
<feature type="compositionally biased region" description="Basic and acidic residues" evidence="1">
    <location>
        <begin position="49"/>
        <end position="65"/>
    </location>
</feature>
<accession>A0A0E0F539</accession>
<keyword evidence="3" id="KW-1185">Reference proteome</keyword>
<dbReference type="HOGENOM" id="CLU_1985118_0_0_1"/>
<evidence type="ECO:0000256" key="1">
    <source>
        <dbReference type="SAM" id="MobiDB-lite"/>
    </source>
</evidence>
<feature type="region of interest" description="Disordered" evidence="1">
    <location>
        <begin position="1"/>
        <end position="126"/>
    </location>
</feature>
<organism evidence="2">
    <name type="scientific">Oryza meridionalis</name>
    <dbReference type="NCBI Taxonomy" id="40149"/>
    <lineage>
        <taxon>Eukaryota</taxon>
        <taxon>Viridiplantae</taxon>
        <taxon>Streptophyta</taxon>
        <taxon>Embryophyta</taxon>
        <taxon>Tracheophyta</taxon>
        <taxon>Spermatophyta</taxon>
        <taxon>Magnoliopsida</taxon>
        <taxon>Liliopsida</taxon>
        <taxon>Poales</taxon>
        <taxon>Poaceae</taxon>
        <taxon>BOP clade</taxon>
        <taxon>Oryzoideae</taxon>
        <taxon>Oryzeae</taxon>
        <taxon>Oryzinae</taxon>
        <taxon>Oryza</taxon>
    </lineage>
</organism>
<protein>
    <submittedName>
        <fullName evidence="2">Uncharacterized protein</fullName>
    </submittedName>
</protein>
<evidence type="ECO:0000313" key="3">
    <source>
        <dbReference type="Proteomes" id="UP000008021"/>
    </source>
</evidence>
<sequence>MASKVSEKSSKDQKKCYNLTPARTLTQQHRSPRKAKLETPTNTVQVCNRGEKKMREQGGGRERRQPGMKVWRQGRCGMEAPRRERRREAQVPGSRAGRQTETATGSGLGSMDESFGLILPSLDLDA</sequence>
<feature type="compositionally biased region" description="Basic and acidic residues" evidence="1">
    <location>
        <begin position="1"/>
        <end position="15"/>
    </location>
</feature>
<dbReference type="EnsemblPlants" id="OMERI11G09510.1">
    <property type="protein sequence ID" value="OMERI11G09510.1"/>
    <property type="gene ID" value="OMERI11G09510"/>
</dbReference>
<dbReference type="Gramene" id="OMERI11G09510.1">
    <property type="protein sequence ID" value="OMERI11G09510.1"/>
    <property type="gene ID" value="OMERI11G09510"/>
</dbReference>
<dbReference type="AlphaFoldDB" id="A0A0E0F539"/>
<reference evidence="2" key="1">
    <citation type="submission" date="2015-04" db="UniProtKB">
        <authorList>
            <consortium name="EnsemblPlants"/>
        </authorList>
    </citation>
    <scope>IDENTIFICATION</scope>
</reference>
<proteinExistence type="predicted"/>